<dbReference type="SUPFAM" id="SSF49899">
    <property type="entry name" value="Concanavalin A-like lectins/glucanases"/>
    <property type="match status" value="1"/>
</dbReference>
<comment type="similarity">
    <text evidence="1">Belongs to the glycosyl hydrolase 16 family.</text>
</comment>
<sequence>MKPYKTILLSLLILPLPLLLGSCEKEEEIENTRWVLVWSDEFDTPTPDNRPDPSKWTYEKGASGYGNQELQNYTDRVENASYTTHKGLGCLKITALNDNYDGVAYSSARIKTEGLFEQRYGRFEARLKLPYGPGLWPAFWMLGANYATDVWPKCGEIDIMENKGYQPNIVSSALHFPGHSGGNPITQTFGYESQRFDTDFHIFAVEWDESQIDFFVDNVLYKRVKVADVTDGEWVFDHPFFIILNVAVGGTFGGDPTADTVFPQSMYVDYVRVYQKSTEVQPGTNTGDISSNGSIPGWDFNGPDSDKGLIEPELK</sequence>
<feature type="signal peptide" evidence="3">
    <location>
        <begin position="1"/>
        <end position="20"/>
    </location>
</feature>
<protein>
    <submittedName>
        <fullName evidence="5">Licheninase</fullName>
        <ecNumber evidence="5">3.2.1.73</ecNumber>
    </submittedName>
</protein>
<evidence type="ECO:0000256" key="3">
    <source>
        <dbReference type="SAM" id="SignalP"/>
    </source>
</evidence>
<gene>
    <name evidence="5" type="primary">bglA_1</name>
    <name evidence="5" type="ORF">ERS852397_00629</name>
</gene>
<accession>A0A173YU66</accession>
<dbReference type="PANTHER" id="PTHR10963:SF55">
    <property type="entry name" value="GLYCOSIDE HYDROLASE FAMILY 16 PROTEIN"/>
    <property type="match status" value="1"/>
</dbReference>
<feature type="chain" id="PRO_5008016405" evidence="3">
    <location>
        <begin position="21"/>
        <end position="315"/>
    </location>
</feature>
<feature type="compositionally biased region" description="Polar residues" evidence="2">
    <location>
        <begin position="281"/>
        <end position="294"/>
    </location>
</feature>
<name>A0A173YU66_9BACE</name>
<keyword evidence="5" id="KW-0326">Glycosidase</keyword>
<feature type="region of interest" description="Disordered" evidence="2">
    <location>
        <begin position="281"/>
        <end position="315"/>
    </location>
</feature>
<evidence type="ECO:0000313" key="6">
    <source>
        <dbReference type="Proteomes" id="UP000095517"/>
    </source>
</evidence>
<dbReference type="PROSITE" id="PS51257">
    <property type="entry name" value="PROKAR_LIPOPROTEIN"/>
    <property type="match status" value="1"/>
</dbReference>
<evidence type="ECO:0000256" key="2">
    <source>
        <dbReference type="SAM" id="MobiDB-lite"/>
    </source>
</evidence>
<reference evidence="5 6" key="1">
    <citation type="submission" date="2015-09" db="EMBL/GenBank/DDBJ databases">
        <authorList>
            <consortium name="Pathogen Informatics"/>
        </authorList>
    </citation>
    <scope>NUCLEOTIDE SEQUENCE [LARGE SCALE GENOMIC DNA]</scope>
    <source>
        <strain evidence="5 6">2789STDY5608840</strain>
    </source>
</reference>
<dbReference type="Gene3D" id="2.60.120.200">
    <property type="match status" value="1"/>
</dbReference>
<dbReference type="GO" id="GO:0005975">
    <property type="term" value="P:carbohydrate metabolic process"/>
    <property type="evidence" value="ECO:0007669"/>
    <property type="project" value="InterPro"/>
</dbReference>
<dbReference type="RefSeq" id="WP_055278437.1">
    <property type="nucleotide sequence ID" value="NZ_CABIXA010000003.1"/>
</dbReference>
<dbReference type="STRING" id="338188.ERS852397_00629"/>
<dbReference type="CDD" id="cd08023">
    <property type="entry name" value="GH16_laminarinase_like"/>
    <property type="match status" value="1"/>
</dbReference>
<dbReference type="AlphaFoldDB" id="A0A173YU66"/>
<dbReference type="InterPro" id="IPR013320">
    <property type="entry name" value="ConA-like_dom_sf"/>
</dbReference>
<organism evidence="5 6">
    <name type="scientific">Bacteroides finegoldii</name>
    <dbReference type="NCBI Taxonomy" id="338188"/>
    <lineage>
        <taxon>Bacteria</taxon>
        <taxon>Pseudomonadati</taxon>
        <taxon>Bacteroidota</taxon>
        <taxon>Bacteroidia</taxon>
        <taxon>Bacteroidales</taxon>
        <taxon>Bacteroidaceae</taxon>
        <taxon>Bacteroides</taxon>
    </lineage>
</organism>
<evidence type="ECO:0000313" key="5">
    <source>
        <dbReference type="EMBL" id="CUN67110.1"/>
    </source>
</evidence>
<dbReference type="Pfam" id="PF00722">
    <property type="entry name" value="Glyco_hydro_16"/>
    <property type="match status" value="1"/>
</dbReference>
<dbReference type="PROSITE" id="PS51762">
    <property type="entry name" value="GH16_2"/>
    <property type="match status" value="1"/>
</dbReference>
<evidence type="ECO:0000256" key="1">
    <source>
        <dbReference type="ARBA" id="ARBA00006865"/>
    </source>
</evidence>
<feature type="compositionally biased region" description="Basic and acidic residues" evidence="2">
    <location>
        <begin position="304"/>
        <end position="315"/>
    </location>
</feature>
<dbReference type="InterPro" id="IPR000757">
    <property type="entry name" value="Beta-glucanase-like"/>
</dbReference>
<dbReference type="EMBL" id="CYZH01000003">
    <property type="protein sequence ID" value="CUN67110.1"/>
    <property type="molecule type" value="Genomic_DNA"/>
</dbReference>
<proteinExistence type="inferred from homology"/>
<dbReference type="EC" id="3.2.1.73" evidence="5"/>
<keyword evidence="3" id="KW-0732">Signal</keyword>
<evidence type="ECO:0000259" key="4">
    <source>
        <dbReference type="PROSITE" id="PS51762"/>
    </source>
</evidence>
<dbReference type="InterPro" id="IPR050546">
    <property type="entry name" value="Glycosyl_Hydrlase_16"/>
</dbReference>
<keyword evidence="5" id="KW-0378">Hydrolase</keyword>
<dbReference type="GO" id="GO:0042972">
    <property type="term" value="F:licheninase activity"/>
    <property type="evidence" value="ECO:0007669"/>
    <property type="project" value="UniProtKB-EC"/>
</dbReference>
<feature type="domain" description="GH16" evidence="4">
    <location>
        <begin position="9"/>
        <end position="279"/>
    </location>
</feature>
<dbReference type="Proteomes" id="UP000095517">
    <property type="component" value="Unassembled WGS sequence"/>
</dbReference>
<dbReference type="PANTHER" id="PTHR10963">
    <property type="entry name" value="GLYCOSYL HYDROLASE-RELATED"/>
    <property type="match status" value="1"/>
</dbReference>